<evidence type="ECO:0000256" key="5">
    <source>
        <dbReference type="ARBA" id="ARBA00023136"/>
    </source>
</evidence>
<dbReference type="PANTHER" id="PTHR23292:SF6">
    <property type="entry name" value="FI16602P1-RELATED"/>
    <property type="match status" value="1"/>
</dbReference>
<evidence type="ECO:0000256" key="1">
    <source>
        <dbReference type="ARBA" id="ARBA00004170"/>
    </source>
</evidence>
<evidence type="ECO:0000259" key="6">
    <source>
        <dbReference type="PROSITE" id="PS51837"/>
    </source>
</evidence>
<dbReference type="SMART" id="SM00714">
    <property type="entry name" value="LITAF"/>
    <property type="match status" value="1"/>
</dbReference>
<reference evidence="7 8" key="1">
    <citation type="submission" date="2018-10" db="EMBL/GenBank/DDBJ databases">
        <title>A high-quality apple genome assembly.</title>
        <authorList>
            <person name="Hu J."/>
        </authorList>
    </citation>
    <scope>NUCLEOTIDE SEQUENCE [LARGE SCALE GENOMIC DNA]</scope>
    <source>
        <strain evidence="8">cv. HFTH1</strain>
        <tissue evidence="7">Young leaf</tissue>
    </source>
</reference>
<dbReference type="GO" id="GO:0008270">
    <property type="term" value="F:zinc ion binding"/>
    <property type="evidence" value="ECO:0007669"/>
    <property type="project" value="TreeGrafter"/>
</dbReference>
<evidence type="ECO:0000313" key="7">
    <source>
        <dbReference type="EMBL" id="RXH79944.1"/>
    </source>
</evidence>
<dbReference type="InterPro" id="IPR037519">
    <property type="entry name" value="LITAF_fam"/>
</dbReference>
<proteinExistence type="inferred from homology"/>
<dbReference type="Pfam" id="PF10601">
    <property type="entry name" value="zf-LITAF-like"/>
    <property type="match status" value="1"/>
</dbReference>
<keyword evidence="8" id="KW-1185">Reference proteome</keyword>
<comment type="subcellular location">
    <subcellularLocation>
        <location evidence="1">Membrane</location>
        <topology evidence="1">Peripheral membrane protein</topology>
    </subcellularLocation>
</comment>
<dbReference type="AlphaFoldDB" id="A0A498ICX9"/>
<dbReference type="STRING" id="3750.A0A498ICX9"/>
<comment type="caution">
    <text evidence="7">The sequence shown here is derived from an EMBL/GenBank/DDBJ whole genome shotgun (WGS) entry which is preliminary data.</text>
</comment>
<accession>A0A498ICX9</accession>
<keyword evidence="5" id="KW-0472">Membrane</keyword>
<evidence type="ECO:0000256" key="4">
    <source>
        <dbReference type="ARBA" id="ARBA00022833"/>
    </source>
</evidence>
<name>A0A498ICX9_MALDO</name>
<sequence length="219" mass="24874">MSRRGKGNQWKKTWKFHGWSLPSRRYKSQEIPFDIRAQWTSWSRHSFPLIRFSYKISQFLFQSPDQTTHKIAGFHRTQNSPAEAEMSKVEEPAMGVPVYTVQNPYQAGMIPPNAVYGDPKGVPIQQTIYRDTPAPFNCAYCGDTGLTKVKSKPSAAAVVACMMPMMLGCCFLLPSCDCLWHKYHYCPNCQEKVADFEKSDPCLVADPSSWTERSYALPA</sequence>
<evidence type="ECO:0000313" key="8">
    <source>
        <dbReference type="Proteomes" id="UP000290289"/>
    </source>
</evidence>
<dbReference type="Proteomes" id="UP000290289">
    <property type="component" value="Chromosome 13"/>
</dbReference>
<dbReference type="GO" id="GO:0016020">
    <property type="term" value="C:membrane"/>
    <property type="evidence" value="ECO:0007669"/>
    <property type="project" value="UniProtKB-SubCell"/>
</dbReference>
<keyword evidence="4" id="KW-0862">Zinc</keyword>
<evidence type="ECO:0000256" key="2">
    <source>
        <dbReference type="ARBA" id="ARBA00005975"/>
    </source>
</evidence>
<dbReference type="EMBL" id="RDQH01000339">
    <property type="protein sequence ID" value="RXH79944.1"/>
    <property type="molecule type" value="Genomic_DNA"/>
</dbReference>
<dbReference type="PANTHER" id="PTHR23292">
    <property type="entry name" value="LIPOPOLYSACCHARIDE-INDUCED TUMOR NECROSIS FACTOR-ALPHA FACTOR"/>
    <property type="match status" value="1"/>
</dbReference>
<evidence type="ECO:0000256" key="3">
    <source>
        <dbReference type="ARBA" id="ARBA00022723"/>
    </source>
</evidence>
<protein>
    <recommendedName>
        <fullName evidence="6">LITAF domain-containing protein</fullName>
    </recommendedName>
</protein>
<organism evidence="7 8">
    <name type="scientific">Malus domestica</name>
    <name type="common">Apple</name>
    <name type="synonym">Pyrus malus</name>
    <dbReference type="NCBI Taxonomy" id="3750"/>
    <lineage>
        <taxon>Eukaryota</taxon>
        <taxon>Viridiplantae</taxon>
        <taxon>Streptophyta</taxon>
        <taxon>Embryophyta</taxon>
        <taxon>Tracheophyta</taxon>
        <taxon>Spermatophyta</taxon>
        <taxon>Magnoliopsida</taxon>
        <taxon>eudicotyledons</taxon>
        <taxon>Gunneridae</taxon>
        <taxon>Pentapetalae</taxon>
        <taxon>rosids</taxon>
        <taxon>fabids</taxon>
        <taxon>Rosales</taxon>
        <taxon>Rosaceae</taxon>
        <taxon>Amygdaloideae</taxon>
        <taxon>Maleae</taxon>
        <taxon>Malus</taxon>
    </lineage>
</organism>
<comment type="similarity">
    <text evidence="2">Belongs to the CDIP1/LITAF family.</text>
</comment>
<keyword evidence="3" id="KW-0479">Metal-binding</keyword>
<dbReference type="InterPro" id="IPR006629">
    <property type="entry name" value="LITAF"/>
</dbReference>
<gene>
    <name evidence="7" type="ORF">DVH24_041091</name>
</gene>
<feature type="domain" description="LITAF" evidence="6">
    <location>
        <begin position="118"/>
        <end position="198"/>
    </location>
</feature>
<dbReference type="PROSITE" id="PS51837">
    <property type="entry name" value="LITAF"/>
    <property type="match status" value="1"/>
</dbReference>
<dbReference type="Gramene" id="mRNA:MD13G0112500">
    <property type="protein sequence ID" value="mRNA:MD13G0112500"/>
    <property type="gene ID" value="MD13G0112500"/>
</dbReference>